<feature type="transmembrane region" description="Helical" evidence="1">
    <location>
        <begin position="263"/>
        <end position="282"/>
    </location>
</feature>
<proteinExistence type="predicted"/>
<feature type="transmembrane region" description="Helical" evidence="1">
    <location>
        <begin position="225"/>
        <end position="257"/>
    </location>
</feature>
<dbReference type="EMBL" id="BAABAE010000002">
    <property type="protein sequence ID" value="GAA3735419.1"/>
    <property type="molecule type" value="Genomic_DNA"/>
</dbReference>
<keyword evidence="1" id="KW-1133">Transmembrane helix</keyword>
<dbReference type="Proteomes" id="UP001501004">
    <property type="component" value="Unassembled WGS sequence"/>
</dbReference>
<evidence type="ECO:0000256" key="1">
    <source>
        <dbReference type="SAM" id="Phobius"/>
    </source>
</evidence>
<dbReference type="Pfam" id="PF09913">
    <property type="entry name" value="DUF2142"/>
    <property type="match status" value="1"/>
</dbReference>
<comment type="caution">
    <text evidence="2">The sequence shown here is derived from an EMBL/GenBank/DDBJ whole genome shotgun (WGS) entry which is preliminary data.</text>
</comment>
<gene>
    <name evidence="2" type="ORF">GCM10022239_09330</name>
</gene>
<accession>A0ABP7FC90</accession>
<protein>
    <recommendedName>
        <fullName evidence="4">DUF2142 domain-containing protein</fullName>
    </recommendedName>
</protein>
<feature type="transmembrane region" description="Helical" evidence="1">
    <location>
        <begin position="196"/>
        <end position="213"/>
    </location>
</feature>
<keyword evidence="3" id="KW-1185">Reference proteome</keyword>
<sequence>MSPERSPATSRLLRDKVRGFRVIWLAPLLAFVALASWALASPMGASPDDDYHLVSTWCADPGKTWACEVGTDLTQRVVPEALVKSPLCFAHHPERSAACQKDTFSLDPVPTEMTHRGNFAGQYPPVYYAAMNIVVSPNLEFSVVLMRLINAFVFVAITTALFAALPSIRRPALVWGWLASTVPLGLFLIASNNPSSWAIVGVGTSWIALLGYLESSGRRKVGLGLIFVVSVIMAAGSRGDTAVYAGFAIALVLVLRFRNVRRFWMDAILPLVMGVVAGLFVLMSRQSQFGVEGLPSTAVSDPTVASAAAQSSDSFGHIATLLFNVPSLWAGVFGYWGLGWLDTGMPAIVTFGAITVAVGAVFTGLRVMTWRKAIALGAIATLLVFIPTWVLYQGGQQVGQEVQPRYLLPLIVMFIGLAMVSANGRSPRLTRTQRILVGVTISVAQLVALYFNMRRYIHGDTPGTGWNLDQHTLWWWDIAVSPMTVLLVGSLAFSVTIWILLFRTPEIAGISAKSEETEPVRI</sequence>
<feature type="transmembrane region" description="Helical" evidence="1">
    <location>
        <begin position="406"/>
        <end position="423"/>
    </location>
</feature>
<feature type="transmembrane region" description="Helical" evidence="1">
    <location>
        <begin position="344"/>
        <end position="362"/>
    </location>
</feature>
<feature type="transmembrane region" description="Helical" evidence="1">
    <location>
        <begin position="374"/>
        <end position="394"/>
    </location>
</feature>
<feature type="transmembrane region" description="Helical" evidence="1">
    <location>
        <begin position="473"/>
        <end position="501"/>
    </location>
</feature>
<dbReference type="RefSeq" id="WP_344754200.1">
    <property type="nucleotide sequence ID" value="NZ_BAABAE010000002.1"/>
</dbReference>
<reference evidence="3" key="1">
    <citation type="journal article" date="2019" name="Int. J. Syst. Evol. Microbiol.">
        <title>The Global Catalogue of Microorganisms (GCM) 10K type strain sequencing project: providing services to taxonomists for standard genome sequencing and annotation.</title>
        <authorList>
            <consortium name="The Broad Institute Genomics Platform"/>
            <consortium name="The Broad Institute Genome Sequencing Center for Infectious Disease"/>
            <person name="Wu L."/>
            <person name="Ma J."/>
        </authorList>
    </citation>
    <scope>NUCLEOTIDE SEQUENCE [LARGE SCALE GENOMIC DNA]</scope>
    <source>
        <strain evidence="3">JCM 16949</strain>
    </source>
</reference>
<keyword evidence="1" id="KW-0472">Membrane</keyword>
<feature type="transmembrane region" description="Helical" evidence="1">
    <location>
        <begin position="21"/>
        <end position="40"/>
    </location>
</feature>
<evidence type="ECO:0000313" key="3">
    <source>
        <dbReference type="Proteomes" id="UP001501004"/>
    </source>
</evidence>
<name>A0ABP7FC90_9MICO</name>
<feature type="transmembrane region" description="Helical" evidence="1">
    <location>
        <begin position="144"/>
        <end position="165"/>
    </location>
</feature>
<keyword evidence="1" id="KW-0812">Transmembrane</keyword>
<evidence type="ECO:0008006" key="4">
    <source>
        <dbReference type="Google" id="ProtNLM"/>
    </source>
</evidence>
<feature type="transmembrane region" description="Helical" evidence="1">
    <location>
        <begin position="435"/>
        <end position="453"/>
    </location>
</feature>
<feature type="transmembrane region" description="Helical" evidence="1">
    <location>
        <begin position="172"/>
        <end position="190"/>
    </location>
</feature>
<evidence type="ECO:0000313" key="2">
    <source>
        <dbReference type="EMBL" id="GAA3735419.1"/>
    </source>
</evidence>
<organism evidence="2 3">
    <name type="scientific">Leifsonella bigeumensis</name>
    <dbReference type="NCBI Taxonomy" id="433643"/>
    <lineage>
        <taxon>Bacteria</taxon>
        <taxon>Bacillati</taxon>
        <taxon>Actinomycetota</taxon>
        <taxon>Actinomycetes</taxon>
        <taxon>Micrococcales</taxon>
        <taxon>Microbacteriaceae</taxon>
        <taxon>Leifsonella</taxon>
    </lineage>
</organism>
<dbReference type="InterPro" id="IPR018674">
    <property type="entry name" value="DUF2142_membrane"/>
</dbReference>